<dbReference type="RefSeq" id="WP_176570454.1">
    <property type="nucleotide sequence ID" value="NZ_CP056030.1"/>
</dbReference>
<sequence>MSSLFSPIQVGTRLINNRIAMAPLTRARTKQDIADERTALYYTQRSTAGLIVSEGTPISKEGQGYLFNPGIFTSEQVEGWRTTTSSVHAVGGTIFAQLWHVGRVSHESIHGIQPVSSSSKQAIGAMAFGYQEDGTAGMIQASPPRALDHEEIKRVIGDFSHAAVNAIEAGFDGVEIHGANGYLVDQFINPKINNRTDSYSGETIENRIRFAIELVDAAIAAVGSNKVAIRLSPYCEVFDMPLYEDIDQTFIALVETLGQRKLAYVHFMDHPRSALMGPQADSTRERFDALLKKLRLLLPETPIVLAGGMTLERASQLVNEGTADITAFGRAYISNPDLVDRLARGWPLAVPDQSTFYGGGAEGYIDYPPYQGQ</sequence>
<dbReference type="AlphaFoldDB" id="A0A7D5D6X7"/>
<comment type="cofactor">
    <cofactor evidence="1">
        <name>FMN</name>
        <dbReference type="ChEBI" id="CHEBI:58210"/>
    </cofactor>
</comment>
<dbReference type="Gene3D" id="3.20.20.70">
    <property type="entry name" value="Aldolase class I"/>
    <property type="match status" value="1"/>
</dbReference>
<dbReference type="FunFam" id="3.20.20.70:FF:000059">
    <property type="entry name" value="N-ethylmaleimide reductase, FMN-linked"/>
    <property type="match status" value="1"/>
</dbReference>
<dbReference type="PANTHER" id="PTHR22893:SF91">
    <property type="entry name" value="NADPH DEHYDROGENASE 2-RELATED"/>
    <property type="match status" value="1"/>
</dbReference>
<dbReference type="GO" id="GO:0010181">
    <property type="term" value="F:FMN binding"/>
    <property type="evidence" value="ECO:0007669"/>
    <property type="project" value="InterPro"/>
</dbReference>
<accession>A0A7D5D6X7</accession>
<evidence type="ECO:0000256" key="1">
    <source>
        <dbReference type="ARBA" id="ARBA00001917"/>
    </source>
</evidence>
<dbReference type="SUPFAM" id="SSF51395">
    <property type="entry name" value="FMN-linked oxidoreductases"/>
    <property type="match status" value="1"/>
</dbReference>
<name>A0A7D5D6X7_9PSED</name>
<dbReference type="InterPro" id="IPR013785">
    <property type="entry name" value="Aldolase_TIM"/>
</dbReference>
<dbReference type="CDD" id="cd02933">
    <property type="entry name" value="OYE_like_FMN"/>
    <property type="match status" value="1"/>
</dbReference>
<evidence type="ECO:0000259" key="4">
    <source>
        <dbReference type="Pfam" id="PF00724"/>
    </source>
</evidence>
<evidence type="ECO:0000256" key="2">
    <source>
        <dbReference type="ARBA" id="ARBA00005979"/>
    </source>
</evidence>
<comment type="similarity">
    <text evidence="2">Belongs to the NADH:flavin oxidoreductase/NADH oxidase family.</text>
</comment>
<dbReference type="GO" id="GO:0016628">
    <property type="term" value="F:oxidoreductase activity, acting on the CH-CH group of donors, NAD or NADP as acceptor"/>
    <property type="evidence" value="ECO:0007669"/>
    <property type="project" value="UniProtKB-ARBA"/>
</dbReference>
<reference evidence="5 6" key="1">
    <citation type="submission" date="2020-06" db="EMBL/GenBank/DDBJ databases">
        <title>Pseudomonas eucalypticola sp. nov., an endophyte of Eucalyptus dunnii leaves with biocontrol ability of eucalyptus leaf blight.</title>
        <authorList>
            <person name="Liu Y."/>
            <person name="Song Z."/>
            <person name="Zeng H."/>
            <person name="Lu M."/>
            <person name="Wang X."/>
            <person name="Lian X."/>
            <person name="Zhang Q."/>
        </authorList>
    </citation>
    <scope>NUCLEOTIDE SEQUENCE [LARGE SCALE GENOMIC DNA]</scope>
    <source>
        <strain evidence="5 6">NP-1</strain>
    </source>
</reference>
<organism evidence="5 6">
    <name type="scientific">Pseudomonas eucalypticola</name>
    <dbReference type="NCBI Taxonomy" id="2599595"/>
    <lineage>
        <taxon>Bacteria</taxon>
        <taxon>Pseudomonadati</taxon>
        <taxon>Pseudomonadota</taxon>
        <taxon>Gammaproteobacteria</taxon>
        <taxon>Pseudomonadales</taxon>
        <taxon>Pseudomonadaceae</taxon>
        <taxon>Pseudomonas</taxon>
    </lineage>
</organism>
<evidence type="ECO:0000256" key="3">
    <source>
        <dbReference type="ARBA" id="ARBA00023002"/>
    </source>
</evidence>
<gene>
    <name evidence="5" type="ORF">HWQ56_10750</name>
</gene>
<dbReference type="InterPro" id="IPR045247">
    <property type="entry name" value="Oye-like"/>
</dbReference>
<dbReference type="GO" id="GO:0005829">
    <property type="term" value="C:cytosol"/>
    <property type="evidence" value="ECO:0007669"/>
    <property type="project" value="UniProtKB-ARBA"/>
</dbReference>
<dbReference type="EMBL" id="CP056030">
    <property type="protein sequence ID" value="QKZ04236.1"/>
    <property type="molecule type" value="Genomic_DNA"/>
</dbReference>
<evidence type="ECO:0000313" key="5">
    <source>
        <dbReference type="EMBL" id="QKZ04236.1"/>
    </source>
</evidence>
<evidence type="ECO:0000313" key="6">
    <source>
        <dbReference type="Proteomes" id="UP000509568"/>
    </source>
</evidence>
<protein>
    <submittedName>
        <fullName evidence="5">Alkene reductase</fullName>
    </submittedName>
</protein>
<keyword evidence="3" id="KW-0560">Oxidoreductase</keyword>
<dbReference type="Pfam" id="PF00724">
    <property type="entry name" value="Oxidored_FMN"/>
    <property type="match status" value="1"/>
</dbReference>
<dbReference type="Proteomes" id="UP000509568">
    <property type="component" value="Chromosome"/>
</dbReference>
<proteinExistence type="inferred from homology"/>
<keyword evidence="6" id="KW-1185">Reference proteome</keyword>
<dbReference type="KEGG" id="pez:HWQ56_10750"/>
<feature type="domain" description="NADH:flavin oxidoreductase/NADH oxidase N-terminal" evidence="4">
    <location>
        <begin position="3"/>
        <end position="347"/>
    </location>
</feature>
<dbReference type="InterPro" id="IPR001155">
    <property type="entry name" value="OxRdtase_FMN_N"/>
</dbReference>
<dbReference type="PANTHER" id="PTHR22893">
    <property type="entry name" value="NADH OXIDOREDUCTASE-RELATED"/>
    <property type="match status" value="1"/>
</dbReference>